<dbReference type="InterPro" id="IPR036390">
    <property type="entry name" value="WH_DNA-bd_sf"/>
</dbReference>
<evidence type="ECO:0000256" key="3">
    <source>
        <dbReference type="ARBA" id="ARBA00023163"/>
    </source>
</evidence>
<dbReference type="Gene3D" id="1.10.10.10">
    <property type="entry name" value="Winged helix-like DNA-binding domain superfamily/Winged helix DNA-binding domain"/>
    <property type="match status" value="1"/>
</dbReference>
<evidence type="ECO:0000256" key="1">
    <source>
        <dbReference type="ARBA" id="ARBA00023015"/>
    </source>
</evidence>
<dbReference type="EMBL" id="CP113836">
    <property type="protein sequence ID" value="WAL64902.1"/>
    <property type="molecule type" value="Genomic_DNA"/>
</dbReference>
<sequence>MIVRVDPASPVPPYEQVRSGLARQINDGTLAVGTKLPTVRQLAAEVGIAPNTIARAYRELEEAGLIETRGRAGSFVGSSGDETRQRAREAAAAYAETARALGLSREEALAVVTAALGGLA</sequence>
<evidence type="ECO:0000256" key="2">
    <source>
        <dbReference type="ARBA" id="ARBA00023125"/>
    </source>
</evidence>
<dbReference type="SMART" id="SM00345">
    <property type="entry name" value="HTH_GNTR"/>
    <property type="match status" value="1"/>
</dbReference>
<organism evidence="5 6">
    <name type="scientific">Amycolatopsis cynarae</name>
    <dbReference type="NCBI Taxonomy" id="2995223"/>
    <lineage>
        <taxon>Bacteria</taxon>
        <taxon>Bacillati</taxon>
        <taxon>Actinomycetota</taxon>
        <taxon>Actinomycetes</taxon>
        <taxon>Pseudonocardiales</taxon>
        <taxon>Pseudonocardiaceae</taxon>
        <taxon>Amycolatopsis</taxon>
    </lineage>
</organism>
<dbReference type="InterPro" id="IPR036388">
    <property type="entry name" value="WH-like_DNA-bd_sf"/>
</dbReference>
<gene>
    <name evidence="5" type="ORF">ORV05_28825</name>
</gene>
<dbReference type="RefSeq" id="WP_268755122.1">
    <property type="nucleotide sequence ID" value="NZ_CP113836.1"/>
</dbReference>
<dbReference type="InterPro" id="IPR000524">
    <property type="entry name" value="Tscrpt_reg_HTH_GntR"/>
</dbReference>
<evidence type="ECO:0000259" key="4">
    <source>
        <dbReference type="PROSITE" id="PS50949"/>
    </source>
</evidence>
<protein>
    <submittedName>
        <fullName evidence="5">GntR family transcriptional regulator</fullName>
    </submittedName>
</protein>
<dbReference type="Pfam" id="PF00392">
    <property type="entry name" value="GntR"/>
    <property type="match status" value="1"/>
</dbReference>
<dbReference type="PROSITE" id="PS50949">
    <property type="entry name" value="HTH_GNTR"/>
    <property type="match status" value="1"/>
</dbReference>
<keyword evidence="3" id="KW-0804">Transcription</keyword>
<evidence type="ECO:0000313" key="6">
    <source>
        <dbReference type="Proteomes" id="UP001163203"/>
    </source>
</evidence>
<proteinExistence type="predicted"/>
<feature type="domain" description="HTH gntR-type" evidence="4">
    <location>
        <begin position="11"/>
        <end position="79"/>
    </location>
</feature>
<reference evidence="5" key="1">
    <citation type="submission" date="2022-11" db="EMBL/GenBank/DDBJ databases">
        <authorList>
            <person name="Mo P."/>
        </authorList>
    </citation>
    <scope>NUCLEOTIDE SEQUENCE</scope>
    <source>
        <strain evidence="5">HUAS 11-8</strain>
    </source>
</reference>
<evidence type="ECO:0000313" key="5">
    <source>
        <dbReference type="EMBL" id="WAL64902.1"/>
    </source>
</evidence>
<dbReference type="CDD" id="cd07377">
    <property type="entry name" value="WHTH_GntR"/>
    <property type="match status" value="1"/>
</dbReference>
<dbReference type="PANTHER" id="PTHR38445">
    <property type="entry name" value="HTH-TYPE TRANSCRIPTIONAL REPRESSOR YTRA"/>
    <property type="match status" value="1"/>
</dbReference>
<name>A0ABY7AYW3_9PSEU</name>
<keyword evidence="2" id="KW-0238">DNA-binding</keyword>
<dbReference type="SUPFAM" id="SSF46785">
    <property type="entry name" value="Winged helix' DNA-binding domain"/>
    <property type="match status" value="1"/>
</dbReference>
<keyword evidence="6" id="KW-1185">Reference proteome</keyword>
<dbReference type="PANTHER" id="PTHR38445:SF9">
    <property type="entry name" value="HTH-TYPE TRANSCRIPTIONAL REPRESSOR YTRA"/>
    <property type="match status" value="1"/>
</dbReference>
<dbReference type="Proteomes" id="UP001163203">
    <property type="component" value="Chromosome"/>
</dbReference>
<keyword evidence="1" id="KW-0805">Transcription regulation</keyword>
<accession>A0ABY7AYW3</accession>